<dbReference type="Proteomes" id="UP001283361">
    <property type="component" value="Unassembled WGS sequence"/>
</dbReference>
<dbReference type="AlphaFoldDB" id="A0AAE0ZI95"/>
<name>A0AAE0ZI95_9GAST</name>
<keyword evidence="3" id="KW-1185">Reference proteome</keyword>
<organism evidence="2 3">
    <name type="scientific">Elysia crispata</name>
    <name type="common">lettuce slug</name>
    <dbReference type="NCBI Taxonomy" id="231223"/>
    <lineage>
        <taxon>Eukaryota</taxon>
        <taxon>Metazoa</taxon>
        <taxon>Spiralia</taxon>
        <taxon>Lophotrochozoa</taxon>
        <taxon>Mollusca</taxon>
        <taxon>Gastropoda</taxon>
        <taxon>Heterobranchia</taxon>
        <taxon>Euthyneura</taxon>
        <taxon>Panpulmonata</taxon>
        <taxon>Sacoglossa</taxon>
        <taxon>Placobranchoidea</taxon>
        <taxon>Plakobranchidae</taxon>
        <taxon>Elysia</taxon>
    </lineage>
</organism>
<sequence length="110" mass="11935">MSSTPAIIVRSEPQTMADWIPRALLRPSPAAARLRCSRSSIIMNPEAACMQCAASWPAGTMVGAIQPQHGVGWQWHDKKLIVAWHVESRVISDSSGTGQEASLPPWSRSS</sequence>
<protein>
    <submittedName>
        <fullName evidence="2">Uncharacterized protein</fullName>
    </submittedName>
</protein>
<evidence type="ECO:0000313" key="3">
    <source>
        <dbReference type="Proteomes" id="UP001283361"/>
    </source>
</evidence>
<reference evidence="2" key="1">
    <citation type="journal article" date="2023" name="G3 (Bethesda)">
        <title>A reference genome for the long-term kleptoplast-retaining sea slug Elysia crispata morphotype clarki.</title>
        <authorList>
            <person name="Eastman K.E."/>
            <person name="Pendleton A.L."/>
            <person name="Shaikh M.A."/>
            <person name="Suttiyut T."/>
            <person name="Ogas R."/>
            <person name="Tomko P."/>
            <person name="Gavelis G."/>
            <person name="Widhalm J.R."/>
            <person name="Wisecaver J.H."/>
        </authorList>
    </citation>
    <scope>NUCLEOTIDE SEQUENCE</scope>
    <source>
        <strain evidence="2">ECLA1</strain>
    </source>
</reference>
<feature type="compositionally biased region" description="Polar residues" evidence="1">
    <location>
        <begin position="91"/>
        <end position="100"/>
    </location>
</feature>
<comment type="caution">
    <text evidence="2">The sequence shown here is derived from an EMBL/GenBank/DDBJ whole genome shotgun (WGS) entry which is preliminary data.</text>
</comment>
<evidence type="ECO:0000256" key="1">
    <source>
        <dbReference type="SAM" id="MobiDB-lite"/>
    </source>
</evidence>
<accession>A0AAE0ZI95</accession>
<dbReference type="EMBL" id="JAWDGP010003892">
    <property type="protein sequence ID" value="KAK3769720.1"/>
    <property type="molecule type" value="Genomic_DNA"/>
</dbReference>
<feature type="region of interest" description="Disordered" evidence="1">
    <location>
        <begin position="91"/>
        <end position="110"/>
    </location>
</feature>
<proteinExistence type="predicted"/>
<evidence type="ECO:0000313" key="2">
    <source>
        <dbReference type="EMBL" id="KAK3769720.1"/>
    </source>
</evidence>
<gene>
    <name evidence="2" type="ORF">RRG08_004969</name>
</gene>